<evidence type="ECO:0000313" key="7">
    <source>
        <dbReference type="Proteomes" id="UP000070456"/>
    </source>
</evidence>
<evidence type="ECO:0000256" key="3">
    <source>
        <dbReference type="ARBA" id="ARBA00023143"/>
    </source>
</evidence>
<protein>
    <recommendedName>
        <fullName evidence="4 5">Flagellar hook-basal body complex protein FliE</fullName>
    </recommendedName>
</protein>
<evidence type="ECO:0000256" key="1">
    <source>
        <dbReference type="ARBA" id="ARBA00004117"/>
    </source>
</evidence>
<dbReference type="OrthoDB" id="9812413at2"/>
<dbReference type="RefSeq" id="WP_068556096.1">
    <property type="nucleotide sequence ID" value="NZ_LOEE01000031.1"/>
</dbReference>
<keyword evidence="7" id="KW-1185">Reference proteome</keyword>
<accession>A0A140L5B7</accession>
<dbReference type="EMBL" id="LOEE01000031">
    <property type="protein sequence ID" value="KXG75742.1"/>
    <property type="molecule type" value="Genomic_DNA"/>
</dbReference>
<dbReference type="NCBIfam" id="TIGR00205">
    <property type="entry name" value="fliE"/>
    <property type="match status" value="1"/>
</dbReference>
<comment type="similarity">
    <text evidence="2 4">Belongs to the FliE family.</text>
</comment>
<dbReference type="PATRIC" id="fig|520762.4.peg.1663"/>
<dbReference type="AlphaFoldDB" id="A0A140L5B7"/>
<proteinExistence type="inferred from homology"/>
<dbReference type="Proteomes" id="UP000070456">
    <property type="component" value="Unassembled WGS sequence"/>
</dbReference>
<dbReference type="GO" id="GO:0005198">
    <property type="term" value="F:structural molecule activity"/>
    <property type="evidence" value="ECO:0007669"/>
    <property type="project" value="UniProtKB-UniRule"/>
</dbReference>
<organism evidence="6 7">
    <name type="scientific">Thermotalea metallivorans</name>
    <dbReference type="NCBI Taxonomy" id="520762"/>
    <lineage>
        <taxon>Bacteria</taxon>
        <taxon>Bacillati</taxon>
        <taxon>Bacillota</taxon>
        <taxon>Clostridia</taxon>
        <taxon>Peptostreptococcales</taxon>
        <taxon>Thermotaleaceae</taxon>
        <taxon>Thermotalea</taxon>
    </lineage>
</organism>
<sequence>MKVNQVFSSTYKDFQVRENKSPIDFGTFLKDAISKVNALEIQSQKADALLAIDEIENIHEVMIAAQKAEVALQFTMEIKNKIMEAYREIMRLQV</sequence>
<comment type="subcellular location">
    <subcellularLocation>
        <location evidence="1 4">Bacterial flagellum basal body</location>
    </subcellularLocation>
</comment>
<dbReference type="GO" id="GO:0071973">
    <property type="term" value="P:bacterial-type flagellum-dependent cell motility"/>
    <property type="evidence" value="ECO:0007669"/>
    <property type="project" value="InterPro"/>
</dbReference>
<reference evidence="6 7" key="1">
    <citation type="submission" date="2015-12" db="EMBL/GenBank/DDBJ databases">
        <title>Draft genome sequence of the thermoanaerobe Thermotalea metallivorans, an isolate from the runoff channel of the Great Artesian Basin, Australia.</title>
        <authorList>
            <person name="Patel B.K."/>
        </authorList>
    </citation>
    <scope>NUCLEOTIDE SEQUENCE [LARGE SCALE GENOMIC DNA]</scope>
    <source>
        <strain evidence="6 7">B2-1</strain>
    </source>
</reference>
<dbReference type="InterPro" id="IPR001624">
    <property type="entry name" value="FliE"/>
</dbReference>
<evidence type="ECO:0000256" key="5">
    <source>
        <dbReference type="NCBIfam" id="TIGR00205"/>
    </source>
</evidence>
<dbReference type="GO" id="GO:0009425">
    <property type="term" value="C:bacterial-type flagellum basal body"/>
    <property type="evidence" value="ECO:0007669"/>
    <property type="project" value="UniProtKB-SubCell"/>
</dbReference>
<name>A0A140L5B7_9FIRM</name>
<evidence type="ECO:0000256" key="4">
    <source>
        <dbReference type="HAMAP-Rule" id="MF_00724"/>
    </source>
</evidence>
<evidence type="ECO:0000313" key="6">
    <source>
        <dbReference type="EMBL" id="KXG75742.1"/>
    </source>
</evidence>
<keyword evidence="3 4" id="KW-0975">Bacterial flagellum</keyword>
<comment type="caution">
    <text evidence="6">The sequence shown here is derived from an EMBL/GenBank/DDBJ whole genome shotgun (WGS) entry which is preliminary data.</text>
</comment>
<dbReference type="PANTHER" id="PTHR34653:SF1">
    <property type="entry name" value="FLAGELLAR HOOK-BASAL BODY COMPLEX PROTEIN FLIE"/>
    <property type="match status" value="1"/>
</dbReference>
<dbReference type="STRING" id="520762.AN619_14960"/>
<evidence type="ECO:0000256" key="2">
    <source>
        <dbReference type="ARBA" id="ARBA00009272"/>
    </source>
</evidence>
<gene>
    <name evidence="4" type="primary">fliE</name>
    <name evidence="6" type="ORF">AN619_14960</name>
</gene>
<dbReference type="Pfam" id="PF02049">
    <property type="entry name" value="FliE"/>
    <property type="match status" value="1"/>
</dbReference>
<dbReference type="PRINTS" id="PR01006">
    <property type="entry name" value="FLGHOOKFLIE"/>
</dbReference>
<dbReference type="PANTHER" id="PTHR34653">
    <property type="match status" value="1"/>
</dbReference>
<dbReference type="HAMAP" id="MF_00724">
    <property type="entry name" value="FliE"/>
    <property type="match status" value="1"/>
</dbReference>
<dbReference type="GO" id="GO:0003774">
    <property type="term" value="F:cytoskeletal motor activity"/>
    <property type="evidence" value="ECO:0007669"/>
    <property type="project" value="InterPro"/>
</dbReference>